<dbReference type="EnsemblPlants" id="Pp3c24_18749V3.1">
    <property type="protein sequence ID" value="Pp3c24_18749V3.1"/>
    <property type="gene ID" value="Pp3c24_18749"/>
</dbReference>
<sequence>MVATLPKTQHSVMFEGNLFRRRNSCSKFYWTSTLLTLGFLGLPLSFPLQAQPSSTCPIF</sequence>
<keyword evidence="1" id="KW-0812">Transmembrane</keyword>
<dbReference type="Gramene" id="Pp3c24_18749V3.1">
    <property type="protein sequence ID" value="Pp3c24_18749V3.1"/>
    <property type="gene ID" value="Pp3c24_18749"/>
</dbReference>
<proteinExistence type="predicted"/>
<evidence type="ECO:0000256" key="1">
    <source>
        <dbReference type="SAM" id="Phobius"/>
    </source>
</evidence>
<reference evidence="2 4" key="1">
    <citation type="journal article" date="2008" name="Science">
        <title>The Physcomitrella genome reveals evolutionary insights into the conquest of land by plants.</title>
        <authorList>
            <person name="Rensing S."/>
            <person name="Lang D."/>
            <person name="Zimmer A."/>
            <person name="Terry A."/>
            <person name="Salamov A."/>
            <person name="Shapiro H."/>
            <person name="Nishiyama T."/>
            <person name="Perroud P.-F."/>
            <person name="Lindquist E."/>
            <person name="Kamisugi Y."/>
            <person name="Tanahashi T."/>
            <person name="Sakakibara K."/>
            <person name="Fujita T."/>
            <person name="Oishi K."/>
            <person name="Shin-I T."/>
            <person name="Kuroki Y."/>
            <person name="Toyoda A."/>
            <person name="Suzuki Y."/>
            <person name="Hashimoto A."/>
            <person name="Yamaguchi K."/>
            <person name="Sugano A."/>
            <person name="Kohara Y."/>
            <person name="Fujiyama A."/>
            <person name="Anterola A."/>
            <person name="Aoki S."/>
            <person name="Ashton N."/>
            <person name="Barbazuk W.B."/>
            <person name="Barker E."/>
            <person name="Bennetzen J."/>
            <person name="Bezanilla M."/>
            <person name="Blankenship R."/>
            <person name="Cho S.H."/>
            <person name="Dutcher S."/>
            <person name="Estelle M."/>
            <person name="Fawcett J.A."/>
            <person name="Gundlach H."/>
            <person name="Hanada K."/>
            <person name="Heyl A."/>
            <person name="Hicks K.A."/>
            <person name="Hugh J."/>
            <person name="Lohr M."/>
            <person name="Mayer K."/>
            <person name="Melkozernov A."/>
            <person name="Murata T."/>
            <person name="Nelson D."/>
            <person name="Pils B."/>
            <person name="Prigge M."/>
            <person name="Reiss B."/>
            <person name="Renner T."/>
            <person name="Rombauts S."/>
            <person name="Rushton P."/>
            <person name="Sanderfoot A."/>
            <person name="Schween G."/>
            <person name="Shiu S.-H."/>
            <person name="Stueber K."/>
            <person name="Theodoulou F.L."/>
            <person name="Tu H."/>
            <person name="Van de Peer Y."/>
            <person name="Verrier P.J."/>
            <person name="Waters E."/>
            <person name="Wood A."/>
            <person name="Yang L."/>
            <person name="Cove D."/>
            <person name="Cuming A."/>
            <person name="Hasebe M."/>
            <person name="Lucas S."/>
            <person name="Mishler D.B."/>
            <person name="Reski R."/>
            <person name="Grigoriev I."/>
            <person name="Quatrano R.S."/>
            <person name="Boore J.L."/>
        </authorList>
    </citation>
    <scope>NUCLEOTIDE SEQUENCE [LARGE SCALE GENOMIC DNA]</scope>
    <source>
        <strain evidence="3 4">cv. Gransden 2004</strain>
    </source>
</reference>
<keyword evidence="1" id="KW-0472">Membrane</keyword>
<feature type="transmembrane region" description="Helical" evidence="1">
    <location>
        <begin position="28"/>
        <end position="46"/>
    </location>
</feature>
<reference evidence="2 4" key="2">
    <citation type="journal article" date="2018" name="Plant J.">
        <title>The Physcomitrella patens chromosome-scale assembly reveals moss genome structure and evolution.</title>
        <authorList>
            <person name="Lang D."/>
            <person name="Ullrich K.K."/>
            <person name="Murat F."/>
            <person name="Fuchs J."/>
            <person name="Jenkins J."/>
            <person name="Haas F.B."/>
            <person name="Piednoel M."/>
            <person name="Gundlach H."/>
            <person name="Van Bel M."/>
            <person name="Meyberg R."/>
            <person name="Vives C."/>
            <person name="Morata J."/>
            <person name="Symeonidi A."/>
            <person name="Hiss M."/>
            <person name="Muchero W."/>
            <person name="Kamisugi Y."/>
            <person name="Saleh O."/>
            <person name="Blanc G."/>
            <person name="Decker E.L."/>
            <person name="van Gessel N."/>
            <person name="Grimwood J."/>
            <person name="Hayes R.D."/>
            <person name="Graham S.W."/>
            <person name="Gunter L.E."/>
            <person name="McDaniel S.F."/>
            <person name="Hoernstein S.N.W."/>
            <person name="Larsson A."/>
            <person name="Li F.W."/>
            <person name="Perroud P.F."/>
            <person name="Phillips J."/>
            <person name="Ranjan P."/>
            <person name="Rokshar D.S."/>
            <person name="Rothfels C.J."/>
            <person name="Schneider L."/>
            <person name="Shu S."/>
            <person name="Stevenson D.W."/>
            <person name="Thummler F."/>
            <person name="Tillich M."/>
            <person name="Villarreal Aguilar J.C."/>
            <person name="Widiez T."/>
            <person name="Wong G.K."/>
            <person name="Wymore A."/>
            <person name="Zhang Y."/>
            <person name="Zimmer A.D."/>
            <person name="Quatrano R.S."/>
            <person name="Mayer K.F.X."/>
            <person name="Goodstein D."/>
            <person name="Casacuberta J.M."/>
            <person name="Vandepoele K."/>
            <person name="Reski R."/>
            <person name="Cuming A.C."/>
            <person name="Tuskan G.A."/>
            <person name="Maumus F."/>
            <person name="Salse J."/>
            <person name="Schmutz J."/>
            <person name="Rensing S.A."/>
        </authorList>
    </citation>
    <scope>NUCLEOTIDE SEQUENCE [LARGE SCALE GENOMIC DNA]</scope>
    <source>
        <strain evidence="3 4">cv. Gransden 2004</strain>
    </source>
</reference>
<gene>
    <name evidence="2" type="ORF">PHYPA_029251</name>
</gene>
<reference evidence="3" key="3">
    <citation type="submission" date="2020-12" db="UniProtKB">
        <authorList>
            <consortium name="EnsemblPlants"/>
        </authorList>
    </citation>
    <scope>IDENTIFICATION</scope>
</reference>
<dbReference type="EMBL" id="ABEU02000024">
    <property type="protein sequence ID" value="PNR28658.1"/>
    <property type="molecule type" value="Genomic_DNA"/>
</dbReference>
<keyword evidence="4" id="KW-1185">Reference proteome</keyword>
<dbReference type="InParanoid" id="A0A2K1IHB4"/>
<name>A0A2K1IHB4_PHYPA</name>
<dbReference type="Proteomes" id="UP000006727">
    <property type="component" value="Chromosome 24"/>
</dbReference>
<protein>
    <submittedName>
        <fullName evidence="2 3">Uncharacterized protein</fullName>
    </submittedName>
</protein>
<evidence type="ECO:0000313" key="4">
    <source>
        <dbReference type="Proteomes" id="UP000006727"/>
    </source>
</evidence>
<dbReference type="AlphaFoldDB" id="A0A2K1IHB4"/>
<keyword evidence="1" id="KW-1133">Transmembrane helix</keyword>
<organism evidence="2">
    <name type="scientific">Physcomitrium patens</name>
    <name type="common">Spreading-leaved earth moss</name>
    <name type="synonym">Physcomitrella patens</name>
    <dbReference type="NCBI Taxonomy" id="3218"/>
    <lineage>
        <taxon>Eukaryota</taxon>
        <taxon>Viridiplantae</taxon>
        <taxon>Streptophyta</taxon>
        <taxon>Embryophyta</taxon>
        <taxon>Bryophyta</taxon>
        <taxon>Bryophytina</taxon>
        <taxon>Bryopsida</taxon>
        <taxon>Funariidae</taxon>
        <taxon>Funariales</taxon>
        <taxon>Funariaceae</taxon>
        <taxon>Physcomitrium</taxon>
    </lineage>
</organism>
<evidence type="ECO:0000313" key="2">
    <source>
        <dbReference type="EMBL" id="PNR28658.1"/>
    </source>
</evidence>
<accession>A0A2K1IHB4</accession>
<evidence type="ECO:0000313" key="3">
    <source>
        <dbReference type="EnsemblPlants" id="Pp3c24_18749V3.1"/>
    </source>
</evidence>